<proteinExistence type="predicted"/>
<sequence length="59" mass="6433">MRWPRGGDVPWFVPAVSSDHFAGSVSIAHFEPMRSRLACSDFKKSSQLLGAVSPAEPTM</sequence>
<comment type="caution">
    <text evidence="1">The sequence shown here is derived from an EMBL/GenBank/DDBJ whole genome shotgun (WGS) entry which is preliminary data.</text>
</comment>
<evidence type="ECO:0000313" key="1">
    <source>
        <dbReference type="EMBL" id="KLU03543.1"/>
    </source>
</evidence>
<dbReference type="STRING" id="595434.RISK_004440"/>
<name>A0A0J1BAJ7_RHOIS</name>
<organism evidence="1 2">
    <name type="scientific">Rhodopirellula islandica</name>
    <dbReference type="NCBI Taxonomy" id="595434"/>
    <lineage>
        <taxon>Bacteria</taxon>
        <taxon>Pseudomonadati</taxon>
        <taxon>Planctomycetota</taxon>
        <taxon>Planctomycetia</taxon>
        <taxon>Pirellulales</taxon>
        <taxon>Pirellulaceae</taxon>
        <taxon>Rhodopirellula</taxon>
    </lineage>
</organism>
<gene>
    <name evidence="1" type="ORF">RISK_004440</name>
</gene>
<keyword evidence="2" id="KW-1185">Reference proteome</keyword>
<accession>A0A0J1BAJ7</accession>
<reference evidence="1" key="1">
    <citation type="submission" date="2015-05" db="EMBL/GenBank/DDBJ databases">
        <title>Permanent draft genome of Rhodopirellula islandicus K833.</title>
        <authorList>
            <person name="Kizina J."/>
            <person name="Richter M."/>
            <person name="Glockner F.O."/>
            <person name="Harder J."/>
        </authorList>
    </citation>
    <scope>NUCLEOTIDE SEQUENCE [LARGE SCALE GENOMIC DNA]</scope>
    <source>
        <strain evidence="1">K833</strain>
    </source>
</reference>
<dbReference type="AlphaFoldDB" id="A0A0J1BAJ7"/>
<dbReference type="EMBL" id="LECT01000036">
    <property type="protein sequence ID" value="KLU03543.1"/>
    <property type="molecule type" value="Genomic_DNA"/>
</dbReference>
<evidence type="ECO:0000313" key="2">
    <source>
        <dbReference type="Proteomes" id="UP000036367"/>
    </source>
</evidence>
<protein>
    <submittedName>
        <fullName evidence="1">Uncharacterized protein</fullName>
    </submittedName>
</protein>
<dbReference type="Proteomes" id="UP000036367">
    <property type="component" value="Unassembled WGS sequence"/>
</dbReference>
<dbReference type="PATRIC" id="fig|595434.4.peg.4212"/>